<evidence type="ECO:0000313" key="1">
    <source>
        <dbReference type="EMBL" id="SDF45352.1"/>
    </source>
</evidence>
<name>A0A1G7L711_9RHOB</name>
<gene>
    <name evidence="1" type="ORF">SAMN04488117_104196</name>
</gene>
<proteinExistence type="predicted"/>
<organism evidence="1 2">
    <name type="scientific">Celeribacter baekdonensis</name>
    <dbReference type="NCBI Taxonomy" id="875171"/>
    <lineage>
        <taxon>Bacteria</taxon>
        <taxon>Pseudomonadati</taxon>
        <taxon>Pseudomonadota</taxon>
        <taxon>Alphaproteobacteria</taxon>
        <taxon>Rhodobacterales</taxon>
        <taxon>Roseobacteraceae</taxon>
        <taxon>Celeribacter</taxon>
    </lineage>
</organism>
<dbReference type="AlphaFoldDB" id="A0A1G7L711"/>
<dbReference type="Proteomes" id="UP000182284">
    <property type="component" value="Unassembled WGS sequence"/>
</dbReference>
<accession>A0A1G7L711</accession>
<reference evidence="1 2" key="1">
    <citation type="submission" date="2016-10" db="EMBL/GenBank/DDBJ databases">
        <authorList>
            <person name="de Groot N.N."/>
        </authorList>
    </citation>
    <scope>NUCLEOTIDE SEQUENCE [LARGE SCALE GENOMIC DNA]</scope>
    <source>
        <strain evidence="1 2">DSM 27375</strain>
    </source>
</reference>
<evidence type="ECO:0008006" key="3">
    <source>
        <dbReference type="Google" id="ProtNLM"/>
    </source>
</evidence>
<sequence>MLPKGKILTAVGTLLAAFAIGYAMQGGAVAARIDPADENLGQTPSLASGVPLPPAALVVEAPALIKESPLLRVAALEQNHLSPAAISDALQASDDSMCPVSLKAVSMADAMVGLTIAAPCAADQTVTFTHAGLQFSALLDASGDLFLAVPALEKSARFEATLASGAQVETSLDVFTIDTYSRVVLQWIGEAHLQLHAFENGAEFGTVGHIWSEAPSEPTRARASHSGYMIELGSEIAPQAAHSQIYSFPVDWAKTETHVALVVEAEVTQATCGRQIGGKIFEIAPFAPTKGQSFFVDMPDCHAIGDFIQLKNIIPELKIASN</sequence>
<dbReference type="EMBL" id="FNBL01000004">
    <property type="protein sequence ID" value="SDF45352.1"/>
    <property type="molecule type" value="Genomic_DNA"/>
</dbReference>
<protein>
    <recommendedName>
        <fullName evidence="3">Translocase</fullName>
    </recommendedName>
</protein>
<evidence type="ECO:0000313" key="2">
    <source>
        <dbReference type="Proteomes" id="UP000182284"/>
    </source>
</evidence>